<dbReference type="Pfam" id="PF07724">
    <property type="entry name" value="AAA_2"/>
    <property type="match status" value="1"/>
</dbReference>
<name>A0A5K7ZG36_9BACT</name>
<dbReference type="SMART" id="SM00382">
    <property type="entry name" value="AAA"/>
    <property type="match status" value="1"/>
</dbReference>
<evidence type="ECO:0000259" key="6">
    <source>
        <dbReference type="SMART" id="SM01086"/>
    </source>
</evidence>
<evidence type="ECO:0000259" key="5">
    <source>
        <dbReference type="SMART" id="SM00382"/>
    </source>
</evidence>
<keyword evidence="3" id="KW-0143">Chaperone</keyword>
<proteinExistence type="predicted"/>
<evidence type="ECO:0008006" key="9">
    <source>
        <dbReference type="Google" id="ProtNLM"/>
    </source>
</evidence>
<dbReference type="KEGG" id="dov:DSCO28_04820"/>
<evidence type="ECO:0000256" key="2">
    <source>
        <dbReference type="ARBA" id="ARBA00022840"/>
    </source>
</evidence>
<dbReference type="GO" id="GO:0005524">
    <property type="term" value="F:ATP binding"/>
    <property type="evidence" value="ECO:0007669"/>
    <property type="project" value="UniProtKB-KW"/>
</dbReference>
<dbReference type="InterPro" id="IPR003959">
    <property type="entry name" value="ATPase_AAA_core"/>
</dbReference>
<feature type="domain" description="Clp ATPase C-terminal" evidence="6">
    <location>
        <begin position="323"/>
        <end position="408"/>
    </location>
</feature>
<dbReference type="PANTHER" id="PTHR48102">
    <property type="entry name" value="ATP-DEPENDENT CLP PROTEASE ATP-BINDING SUBUNIT CLPX-LIKE, MITOCHONDRIAL-RELATED"/>
    <property type="match status" value="1"/>
</dbReference>
<keyword evidence="2" id="KW-0067">ATP-binding</keyword>
<evidence type="ECO:0000313" key="7">
    <source>
        <dbReference type="EMBL" id="BBO79916.1"/>
    </source>
</evidence>
<dbReference type="Pfam" id="PF10431">
    <property type="entry name" value="ClpB_D2-small"/>
    <property type="match status" value="1"/>
</dbReference>
<dbReference type="Gene3D" id="1.10.8.60">
    <property type="match status" value="1"/>
</dbReference>
<dbReference type="GO" id="GO:0016887">
    <property type="term" value="F:ATP hydrolysis activity"/>
    <property type="evidence" value="ECO:0007669"/>
    <property type="project" value="InterPro"/>
</dbReference>
<feature type="region of interest" description="Disordered" evidence="4">
    <location>
        <begin position="36"/>
        <end position="55"/>
    </location>
</feature>
<gene>
    <name evidence="7" type="ORF">DSCO28_04820</name>
</gene>
<evidence type="ECO:0000256" key="4">
    <source>
        <dbReference type="SAM" id="MobiDB-lite"/>
    </source>
</evidence>
<dbReference type="SUPFAM" id="SSF52540">
    <property type="entry name" value="P-loop containing nucleoside triphosphate hydrolases"/>
    <property type="match status" value="1"/>
</dbReference>
<protein>
    <recommendedName>
        <fullName evidence="9">ATPase</fullName>
    </recommendedName>
</protein>
<reference evidence="7 8" key="1">
    <citation type="submission" date="2019-11" db="EMBL/GenBank/DDBJ databases">
        <title>Comparative genomics of hydrocarbon-degrading Desulfosarcina strains.</title>
        <authorList>
            <person name="Watanabe M."/>
            <person name="Kojima H."/>
            <person name="Fukui M."/>
        </authorList>
    </citation>
    <scope>NUCLEOTIDE SEQUENCE [LARGE SCALE GENOMIC DNA]</scope>
    <source>
        <strain evidence="7 8">28bB2T</strain>
    </source>
</reference>
<dbReference type="Gene3D" id="3.40.50.300">
    <property type="entry name" value="P-loop containing nucleotide triphosphate hydrolases"/>
    <property type="match status" value="1"/>
</dbReference>
<dbReference type="PANTHER" id="PTHR48102:SF7">
    <property type="entry name" value="ATP-DEPENDENT CLP PROTEASE ATP-BINDING SUBUNIT CLPX-LIKE, MITOCHONDRIAL"/>
    <property type="match status" value="1"/>
</dbReference>
<dbReference type="Proteomes" id="UP000425960">
    <property type="component" value="Chromosome"/>
</dbReference>
<dbReference type="InterPro" id="IPR003593">
    <property type="entry name" value="AAA+_ATPase"/>
</dbReference>
<dbReference type="InterPro" id="IPR019489">
    <property type="entry name" value="Clp_ATPase_C"/>
</dbReference>
<dbReference type="GO" id="GO:0051603">
    <property type="term" value="P:proteolysis involved in protein catabolic process"/>
    <property type="evidence" value="ECO:0007669"/>
    <property type="project" value="TreeGrafter"/>
</dbReference>
<feature type="domain" description="AAA+ ATPase" evidence="5">
    <location>
        <begin position="112"/>
        <end position="279"/>
    </location>
</feature>
<sequence length="594" mass="66695">MKEKNEKIPDPKELEKELGDFLAKKFGGSVKLATPIVMPQPAKSDEGETPPKKKKTIQFDLKPQDLVTYLDQYIVKQTAAKDILATKICTHFNRIKHVQSAPDDFNDMVGVIKNNVLMLGPTGVGKTYMVRLIAKKIGVPFVKGDATKFSETGYVGGDVEDLVRDLVREANGDIELAQYGIVYIDEIDKIASSQNLIGADVSRTGVQRALLKPMEETEVDLKVPHDPVSMLQEIDRFRKTGKKENNSVNTRHILFIMSGAFSGLEKIISRRVAEQKIGFGASISNPSQDQELLPRVKSEDLVQFGFESEFVGRLPVRTIFEHLTESDLCDILKNPNNPIILGKKLDFAAYGIDVKFQTDALEELARRAFDENTGARGLVSAVEGALLPFEKALPSSSVKRFAVTREVIDHPQRNLSRMLSRPDDEASVRAFEQLAADERQRIEAYLIENRKTFSDKYGIQLTDSRVTLVAQAYCQKITDIEKVLKKVKSYYEETKTIELYFIKNHGINIVLEEEAIDAIIEKCFQTQGTPEAYYQNLTAGFEHGLKLVREKTGRSRFFITREALEKPEGFIADLLKPTEALPQLPPKPDNLLEG</sequence>
<evidence type="ECO:0000313" key="8">
    <source>
        <dbReference type="Proteomes" id="UP000425960"/>
    </source>
</evidence>
<dbReference type="RefSeq" id="WP_155321006.1">
    <property type="nucleotide sequence ID" value="NZ_AP021876.1"/>
</dbReference>
<evidence type="ECO:0000256" key="1">
    <source>
        <dbReference type="ARBA" id="ARBA00022741"/>
    </source>
</evidence>
<dbReference type="InterPro" id="IPR027417">
    <property type="entry name" value="P-loop_NTPase"/>
</dbReference>
<dbReference type="EMBL" id="AP021876">
    <property type="protein sequence ID" value="BBO79916.1"/>
    <property type="molecule type" value="Genomic_DNA"/>
</dbReference>
<evidence type="ECO:0000256" key="3">
    <source>
        <dbReference type="ARBA" id="ARBA00023186"/>
    </source>
</evidence>
<accession>A0A5K7ZG36</accession>
<organism evidence="7 8">
    <name type="scientific">Desulfosarcina ovata subsp. sediminis</name>
    <dbReference type="NCBI Taxonomy" id="885957"/>
    <lineage>
        <taxon>Bacteria</taxon>
        <taxon>Pseudomonadati</taxon>
        <taxon>Thermodesulfobacteriota</taxon>
        <taxon>Desulfobacteria</taxon>
        <taxon>Desulfobacterales</taxon>
        <taxon>Desulfosarcinaceae</taxon>
        <taxon>Desulfosarcina</taxon>
    </lineage>
</organism>
<keyword evidence="1" id="KW-0547">Nucleotide-binding</keyword>
<dbReference type="AlphaFoldDB" id="A0A5K7ZG36"/>
<dbReference type="InterPro" id="IPR050052">
    <property type="entry name" value="ATP-dep_Clp_protease_ClpX"/>
</dbReference>
<dbReference type="SMART" id="SM01086">
    <property type="entry name" value="ClpB_D2-small"/>
    <property type="match status" value="1"/>
</dbReference>